<keyword evidence="1" id="KW-1133">Transmembrane helix</keyword>
<feature type="transmembrane region" description="Helical" evidence="1">
    <location>
        <begin position="35"/>
        <end position="56"/>
    </location>
</feature>
<protein>
    <submittedName>
        <fullName evidence="2">Uncharacterized protein</fullName>
    </submittedName>
</protein>
<evidence type="ECO:0000313" key="3">
    <source>
        <dbReference type="Proteomes" id="UP000294200"/>
    </source>
</evidence>
<dbReference type="AlphaFoldDB" id="A0A4R0XMY2"/>
<dbReference type="EMBL" id="MWML01000024">
    <property type="protein sequence ID" value="TCG08857.1"/>
    <property type="molecule type" value="Genomic_DNA"/>
</dbReference>
<name>A0A4R0XMY2_9BURK</name>
<sequence length="61" mass="6344">MKHIPKLIFAAGVAAFVDALYVVQSSTAYQSGVTAAGIAEFSACLFVASIAAQYLFCRPSA</sequence>
<comment type="caution">
    <text evidence="2">The sequence shown here is derived from an EMBL/GenBank/DDBJ whole genome shotgun (WGS) entry which is preliminary data.</text>
</comment>
<accession>A0A4R0XMY2</accession>
<gene>
    <name evidence="2" type="ORF">BZM27_09405</name>
</gene>
<evidence type="ECO:0000313" key="2">
    <source>
        <dbReference type="EMBL" id="TCG08857.1"/>
    </source>
</evidence>
<proteinExistence type="predicted"/>
<dbReference type="Proteomes" id="UP000294200">
    <property type="component" value="Unassembled WGS sequence"/>
</dbReference>
<keyword evidence="1" id="KW-0472">Membrane</keyword>
<reference evidence="2 3" key="1">
    <citation type="submission" date="2017-02" db="EMBL/GenBank/DDBJ databases">
        <title>Paraburkholderia sophoroidis sp. nov. and Paraburkholderia steynii sp. nov. rhizobial symbionts of the fynbos legume Hypocalyptus sophoroides.</title>
        <authorList>
            <person name="Steenkamp E.T."/>
            <person name="Beukes C.W."/>
            <person name="Van Zyl E."/>
            <person name="Avontuur J."/>
            <person name="Chan W.Y."/>
            <person name="Hassen A."/>
            <person name="Palmer M."/>
            <person name="Mthombeni L."/>
            <person name="Phalane F."/>
            <person name="Sereme K."/>
            <person name="Venter S.N."/>
        </authorList>
    </citation>
    <scope>NUCLEOTIDE SEQUENCE [LARGE SCALE GENOMIC DNA]</scope>
    <source>
        <strain evidence="2 3">HC1.1ba</strain>
    </source>
</reference>
<keyword evidence="3" id="KW-1185">Reference proteome</keyword>
<organism evidence="2 3">
    <name type="scientific">Paraburkholderia steynii</name>
    <dbReference type="NCBI Taxonomy" id="1245441"/>
    <lineage>
        <taxon>Bacteria</taxon>
        <taxon>Pseudomonadati</taxon>
        <taxon>Pseudomonadota</taxon>
        <taxon>Betaproteobacteria</taxon>
        <taxon>Burkholderiales</taxon>
        <taxon>Burkholderiaceae</taxon>
        <taxon>Paraburkholderia</taxon>
    </lineage>
</organism>
<keyword evidence="1" id="KW-0812">Transmembrane</keyword>
<evidence type="ECO:0000256" key="1">
    <source>
        <dbReference type="SAM" id="Phobius"/>
    </source>
</evidence>